<dbReference type="SFLD" id="SFLDG01126">
    <property type="entry name" value="C1.2:_Nucleotidase_Like"/>
    <property type="match status" value="1"/>
</dbReference>
<gene>
    <name evidence="3" type="primary">NT5C</name>
</gene>
<dbReference type="SUPFAM" id="SSF56784">
    <property type="entry name" value="HAD-like"/>
    <property type="match status" value="1"/>
</dbReference>
<dbReference type="GeneID" id="139177640"/>
<accession>A0ABM4R3R9</accession>
<evidence type="ECO:0000256" key="1">
    <source>
        <dbReference type="SAM" id="MobiDB-lite"/>
    </source>
</evidence>
<dbReference type="Gene3D" id="3.40.50.1000">
    <property type="entry name" value="HAD superfamily/HAD-like"/>
    <property type="match status" value="1"/>
</dbReference>
<dbReference type="PANTHER" id="PTHR16504:SF5">
    <property type="entry name" value="5'(3')-DEOXYRIBONUCLEOTIDASE, CYTOSOLIC TYPE"/>
    <property type="match status" value="1"/>
</dbReference>
<reference evidence="3" key="1">
    <citation type="submission" date="2025-08" db="UniProtKB">
        <authorList>
            <consortium name="RefSeq"/>
        </authorList>
    </citation>
    <scope>IDENTIFICATION</scope>
    <source>
        <tissue evidence="3">Blood</tissue>
    </source>
</reference>
<dbReference type="RefSeq" id="XP_070630198.1">
    <property type="nucleotide sequence ID" value="XM_070774097.1"/>
</dbReference>
<dbReference type="Gene3D" id="1.10.40.40">
    <property type="entry name" value="Deoxyribonucleotidase, domain 2"/>
    <property type="match status" value="1"/>
</dbReference>
<sequence>MLPCFKPTLVCEFISEELSQEPVVFRFTHFSYWESPSFEPWVGAALAQREEALLLSPRGEQVWVLRKLEPAHRFKTTLPSILDSPGDPRKVWPSNVWGGGERLLERRAADVHAGAPSDQRRGSGTATPGRERWGRPGLRRAGGRAGHPGAHANRPGPAPLAAAPEAAIPAPGSARSRGRFRVSPGSPASALAMRTPAGRARPVRVLVDMDGVLADFEAGLLRGFLQRFPGELHVPLEERRGFFANEQYRALRPDLADKVASVYEAPGFFLDLEPIPGALEAMREMNDMQDSTQVFICTSPLMKYDHCVQEKYHWVEKHLGPQFVERIILTSDKTVISGDLLIDDKEVIQGHEETPSWEHILFTCCHNQHLALTPPRRRLRSWSDNWREIIDSKRRALPPDPDGLGLPQQ</sequence>
<dbReference type="CDD" id="cd02587">
    <property type="entry name" value="HAD_5-3dNT"/>
    <property type="match status" value="1"/>
</dbReference>
<dbReference type="InterPro" id="IPR036412">
    <property type="entry name" value="HAD-like_sf"/>
</dbReference>
<dbReference type="SFLD" id="SFLDS00003">
    <property type="entry name" value="Haloacid_Dehalogenase"/>
    <property type="match status" value="1"/>
</dbReference>
<protein>
    <submittedName>
        <fullName evidence="3">5'(3')-deoxyribonucleotidase, cytosolic type isoform X1</fullName>
    </submittedName>
</protein>
<dbReference type="Proteomes" id="UP001652663">
    <property type="component" value="Chromosome 19"/>
</dbReference>
<feature type="compositionally biased region" description="Low complexity" evidence="1">
    <location>
        <begin position="147"/>
        <end position="174"/>
    </location>
</feature>
<dbReference type="PANTHER" id="PTHR16504">
    <property type="entry name" value="5'(3')-DEOXYRIBONUCLEOTIDASE"/>
    <property type="match status" value="1"/>
</dbReference>
<dbReference type="SFLD" id="SFLDG01145">
    <property type="entry name" value="C1.2.1"/>
    <property type="match status" value="1"/>
</dbReference>
<name>A0ABM4R3R9_BOSIN</name>
<organism evidence="2 3">
    <name type="scientific">Bos indicus</name>
    <name type="common">Zebu</name>
    <dbReference type="NCBI Taxonomy" id="9915"/>
    <lineage>
        <taxon>Eukaryota</taxon>
        <taxon>Metazoa</taxon>
        <taxon>Chordata</taxon>
        <taxon>Craniata</taxon>
        <taxon>Vertebrata</taxon>
        <taxon>Euteleostomi</taxon>
        <taxon>Mammalia</taxon>
        <taxon>Eutheria</taxon>
        <taxon>Laurasiatheria</taxon>
        <taxon>Artiodactyla</taxon>
        <taxon>Ruminantia</taxon>
        <taxon>Pecora</taxon>
        <taxon>Bovidae</taxon>
        <taxon>Bovinae</taxon>
        <taxon>Bos</taxon>
    </lineage>
</organism>
<dbReference type="InterPro" id="IPR023214">
    <property type="entry name" value="HAD_sf"/>
</dbReference>
<feature type="region of interest" description="Disordered" evidence="1">
    <location>
        <begin position="109"/>
        <end position="194"/>
    </location>
</feature>
<evidence type="ECO:0000313" key="2">
    <source>
        <dbReference type="Proteomes" id="UP001652663"/>
    </source>
</evidence>
<dbReference type="InterPro" id="IPR010708">
    <property type="entry name" value="5'(3')-deoxyribonucleotidase"/>
</dbReference>
<keyword evidence="2" id="KW-1185">Reference proteome</keyword>
<proteinExistence type="predicted"/>
<dbReference type="Pfam" id="PF06941">
    <property type="entry name" value="NT5C"/>
    <property type="match status" value="1"/>
</dbReference>
<evidence type="ECO:0000313" key="3">
    <source>
        <dbReference type="RefSeq" id="XP_070630198.1"/>
    </source>
</evidence>